<sequence length="520" mass="55314">MKPLRLWLRGLSLLMILLSGWLLGPAPSHAAAAEAPPARAGRHALIIGVGHYAADPARPVETLLGIGHDMRSARAMAALLQVPDANITELRDGQATRAGVMQAIAALQARVQPGDRVFVYWSGHGSRYHDPQESACVETLIPHDLKDFTHREFARLLKPVGDKADKLFVVYDACHSGGAKQGAASRSLLGDWRPKMSGVSEQCSQPSNVKTRSFSQAATAAGMGLGDVVHIASSRPDEVSFDNPQSGGLATQSLLQCLRGQAKDLDGSGAITAEELVHCAQATLEATLRPHPHLIPHHLTLAGNKQFVPNGFAQAPQPERPAPAAPTAAPVVPPKPTSTATAPTPVTLAPPQASAADILSQLHAQRDHKRELRVASSRTQLRIGVDPLDLSITSAQDGYVYVAMAGSDGRALTLLFPNELDRDNRIVKGQNLLLPRPQWQLTAAGPAGRDRLLVMVSDGPRDMSALQAAGRDGPFVRTLLDAHNRARVQWLLGSRAAGCHSPPCGDAFAAALLDLEEVRP</sequence>
<dbReference type="RefSeq" id="WP_210809987.1">
    <property type="nucleotide sequence ID" value="NZ_JAGQDG010000005.1"/>
</dbReference>
<dbReference type="InterPro" id="IPR025493">
    <property type="entry name" value="DUF4384"/>
</dbReference>
<dbReference type="InterPro" id="IPR029030">
    <property type="entry name" value="Caspase-like_dom_sf"/>
</dbReference>
<keyword evidence="2" id="KW-0732">Signal</keyword>
<evidence type="ECO:0000313" key="5">
    <source>
        <dbReference type="EMBL" id="MBQ0936625.1"/>
    </source>
</evidence>
<dbReference type="InterPro" id="IPR011600">
    <property type="entry name" value="Pept_C14_caspase"/>
</dbReference>
<name>A0ABS5DZP2_9BURK</name>
<evidence type="ECO:0000256" key="2">
    <source>
        <dbReference type="SAM" id="SignalP"/>
    </source>
</evidence>
<dbReference type="Proteomes" id="UP000672097">
    <property type="component" value="Unassembled WGS sequence"/>
</dbReference>
<feature type="chain" id="PRO_5045757120" evidence="2">
    <location>
        <begin position="31"/>
        <end position="520"/>
    </location>
</feature>
<feature type="signal peptide" evidence="2">
    <location>
        <begin position="1"/>
        <end position="30"/>
    </location>
</feature>
<dbReference type="InterPro" id="IPR050452">
    <property type="entry name" value="Metacaspase"/>
</dbReference>
<gene>
    <name evidence="5" type="ORF">KAK11_14905</name>
</gene>
<dbReference type="SUPFAM" id="SSF52129">
    <property type="entry name" value="Caspase-like"/>
    <property type="match status" value="1"/>
</dbReference>
<feature type="domain" description="DUF4384" evidence="4">
    <location>
        <begin position="381"/>
        <end position="458"/>
    </location>
</feature>
<feature type="region of interest" description="Disordered" evidence="1">
    <location>
        <begin position="312"/>
        <end position="344"/>
    </location>
</feature>
<accession>A0ABS5DZP2</accession>
<organism evidence="5 6">
    <name type="scientific">Ideonella paludis</name>
    <dbReference type="NCBI Taxonomy" id="1233411"/>
    <lineage>
        <taxon>Bacteria</taxon>
        <taxon>Pseudomonadati</taxon>
        <taxon>Pseudomonadota</taxon>
        <taxon>Betaproteobacteria</taxon>
        <taxon>Burkholderiales</taxon>
        <taxon>Sphaerotilaceae</taxon>
        <taxon>Ideonella</taxon>
    </lineage>
</organism>
<dbReference type="EMBL" id="JAGQDG010000005">
    <property type="protein sequence ID" value="MBQ0936625.1"/>
    <property type="molecule type" value="Genomic_DNA"/>
</dbReference>
<dbReference type="Pfam" id="PF14326">
    <property type="entry name" value="DUF4384"/>
    <property type="match status" value="1"/>
</dbReference>
<dbReference type="PANTHER" id="PTHR48104">
    <property type="entry name" value="METACASPASE-4"/>
    <property type="match status" value="1"/>
</dbReference>
<dbReference type="Gene3D" id="3.40.50.1460">
    <property type="match status" value="1"/>
</dbReference>
<keyword evidence="6" id="KW-1185">Reference proteome</keyword>
<proteinExistence type="predicted"/>
<dbReference type="Pfam" id="PF00656">
    <property type="entry name" value="Peptidase_C14"/>
    <property type="match status" value="1"/>
</dbReference>
<dbReference type="PANTHER" id="PTHR48104:SF30">
    <property type="entry name" value="METACASPASE-1"/>
    <property type="match status" value="1"/>
</dbReference>
<evidence type="ECO:0000313" key="6">
    <source>
        <dbReference type="Proteomes" id="UP000672097"/>
    </source>
</evidence>
<reference evidence="5 6" key="1">
    <citation type="submission" date="2021-04" db="EMBL/GenBank/DDBJ databases">
        <title>The genome sequence of type strain Ideonella paludis KCTC 32238.</title>
        <authorList>
            <person name="Liu Y."/>
        </authorList>
    </citation>
    <scope>NUCLEOTIDE SEQUENCE [LARGE SCALE GENOMIC DNA]</scope>
    <source>
        <strain evidence="5 6">KCTC 32238</strain>
    </source>
</reference>
<protein>
    <submittedName>
        <fullName evidence="5">Caspase family protein</fullName>
    </submittedName>
</protein>
<comment type="caution">
    <text evidence="5">The sequence shown here is derived from an EMBL/GenBank/DDBJ whole genome shotgun (WGS) entry which is preliminary data.</text>
</comment>
<dbReference type="PROSITE" id="PS00018">
    <property type="entry name" value="EF_HAND_1"/>
    <property type="match status" value="1"/>
</dbReference>
<dbReference type="InterPro" id="IPR018247">
    <property type="entry name" value="EF_Hand_1_Ca_BS"/>
</dbReference>
<evidence type="ECO:0000259" key="4">
    <source>
        <dbReference type="Pfam" id="PF14326"/>
    </source>
</evidence>
<evidence type="ECO:0000259" key="3">
    <source>
        <dbReference type="Pfam" id="PF00656"/>
    </source>
</evidence>
<evidence type="ECO:0000256" key="1">
    <source>
        <dbReference type="SAM" id="MobiDB-lite"/>
    </source>
</evidence>
<feature type="domain" description="Peptidase C14 caspase" evidence="3">
    <location>
        <begin position="42"/>
        <end position="285"/>
    </location>
</feature>